<gene>
    <name evidence="7" type="ORF">ACFQMN_14400</name>
</gene>
<evidence type="ECO:0000259" key="6">
    <source>
        <dbReference type="Pfam" id="PF25990"/>
    </source>
</evidence>
<evidence type="ECO:0000313" key="8">
    <source>
        <dbReference type="Proteomes" id="UP001596494"/>
    </source>
</evidence>
<evidence type="ECO:0000256" key="2">
    <source>
        <dbReference type="ARBA" id="ARBA00023054"/>
    </source>
</evidence>
<evidence type="ECO:0000259" key="5">
    <source>
        <dbReference type="Pfam" id="PF25984"/>
    </source>
</evidence>
<keyword evidence="4" id="KW-1133">Transmembrane helix</keyword>
<feature type="transmembrane region" description="Helical" evidence="4">
    <location>
        <begin position="7"/>
        <end position="27"/>
    </location>
</feature>
<protein>
    <submittedName>
        <fullName evidence="7">Efflux RND transporter periplasmic adaptor subunit</fullName>
    </submittedName>
</protein>
<comment type="caution">
    <text evidence="7">The sequence shown here is derived from an EMBL/GenBank/DDBJ whole genome shotgun (WGS) entry which is preliminary data.</text>
</comment>
<keyword evidence="2" id="KW-0175">Coiled coil</keyword>
<dbReference type="EMBL" id="JBHTBY010000012">
    <property type="protein sequence ID" value="MFC7322063.1"/>
    <property type="molecule type" value="Genomic_DNA"/>
</dbReference>
<keyword evidence="4" id="KW-0812">Transmembrane</keyword>
<proteinExistence type="predicted"/>
<evidence type="ECO:0000256" key="4">
    <source>
        <dbReference type="SAM" id="Phobius"/>
    </source>
</evidence>
<dbReference type="RefSeq" id="WP_289216968.1">
    <property type="nucleotide sequence ID" value="NZ_JAPVRC010000010.1"/>
</dbReference>
<dbReference type="Pfam" id="PF25990">
    <property type="entry name" value="Beta-barrel_YknX"/>
    <property type="match status" value="1"/>
</dbReference>
<dbReference type="InterPro" id="IPR050465">
    <property type="entry name" value="UPF0194_transport"/>
</dbReference>
<feature type="domain" description="YknX-like barrel-sandwich hybrid" evidence="5">
    <location>
        <begin position="68"/>
        <end position="230"/>
    </location>
</feature>
<reference evidence="8" key="1">
    <citation type="journal article" date="2019" name="Int. J. Syst. Evol. Microbiol.">
        <title>The Global Catalogue of Microorganisms (GCM) 10K type strain sequencing project: providing services to taxonomists for standard genome sequencing and annotation.</title>
        <authorList>
            <consortium name="The Broad Institute Genomics Platform"/>
            <consortium name="The Broad Institute Genome Sequencing Center for Infectious Disease"/>
            <person name="Wu L."/>
            <person name="Ma J."/>
        </authorList>
    </citation>
    <scope>NUCLEOTIDE SEQUENCE [LARGE SCALE GENOMIC DNA]</scope>
    <source>
        <strain evidence="8">CCUG 73951</strain>
    </source>
</reference>
<evidence type="ECO:0000256" key="1">
    <source>
        <dbReference type="ARBA" id="ARBA00004196"/>
    </source>
</evidence>
<feature type="domain" description="YknX-like beta-barrel" evidence="6">
    <location>
        <begin position="241"/>
        <end position="318"/>
    </location>
</feature>
<dbReference type="InterPro" id="IPR058639">
    <property type="entry name" value="BSH_YknX-like"/>
</dbReference>
<name>A0ABW2K5E0_9BACI</name>
<dbReference type="PANTHER" id="PTHR32347">
    <property type="entry name" value="EFFLUX SYSTEM COMPONENT YKNX-RELATED"/>
    <property type="match status" value="1"/>
</dbReference>
<evidence type="ECO:0000256" key="3">
    <source>
        <dbReference type="SAM" id="MobiDB-lite"/>
    </source>
</evidence>
<evidence type="ECO:0000313" key="7">
    <source>
        <dbReference type="EMBL" id="MFC7322063.1"/>
    </source>
</evidence>
<dbReference type="Pfam" id="PF25984">
    <property type="entry name" value="BSH_YknX"/>
    <property type="match status" value="1"/>
</dbReference>
<organism evidence="7 8">
    <name type="scientific">Halobacillus campisalis</name>
    <dbReference type="NCBI Taxonomy" id="435909"/>
    <lineage>
        <taxon>Bacteria</taxon>
        <taxon>Bacillati</taxon>
        <taxon>Bacillota</taxon>
        <taxon>Bacilli</taxon>
        <taxon>Bacillales</taxon>
        <taxon>Bacillaceae</taxon>
        <taxon>Halobacillus</taxon>
    </lineage>
</organism>
<accession>A0ABW2K5E0</accession>
<sequence length="425" mass="48136">MKSSRKTWWIGISVFIFVAANSLLLYFDSQQKVERKSFVSEWSGTFISDLEETIELRGVFSSADASPVYFDEQTGAFQEFSVEVGDEVNEGDELYSYEVVDYEAQSTELEQTAAKIQSEIDAIDTYVSELENYTIEEESSNDTSFNPFGELEEEEDLENELEETAEENSTVEAELLKEEAIAAQEKERSQKEAELTMVEDQLNELTSIGQTITVTSAIDGFVTERSENLQSPLLTLSSAELKVEGEVNEEDHKVIEEDMEARIMTDDLDDVELTGTIDQLASVSEHAHVDKVSQYPFEIALTDIDDKVKTGYHADVEVVTDQSLEAVTAFEETLVTDKNLYAWEMTNEGILRKRTLETGLQEDDKIEIIDGLDYPAQLAKERKDQFQNGTIFITPIDSQNLKYKEIFQNFSAQMKENILLGLLNR</sequence>
<comment type="subcellular location">
    <subcellularLocation>
        <location evidence="1">Cell envelope</location>
    </subcellularLocation>
</comment>
<keyword evidence="8" id="KW-1185">Reference proteome</keyword>
<feature type="region of interest" description="Disordered" evidence="3">
    <location>
        <begin position="135"/>
        <end position="156"/>
    </location>
</feature>
<dbReference type="InterPro" id="IPR058636">
    <property type="entry name" value="Beta-barrel_YknX"/>
</dbReference>
<dbReference type="Gene3D" id="2.40.30.170">
    <property type="match status" value="1"/>
</dbReference>
<dbReference type="Proteomes" id="UP001596494">
    <property type="component" value="Unassembled WGS sequence"/>
</dbReference>
<dbReference type="PANTHER" id="PTHR32347:SF14">
    <property type="entry name" value="EFFLUX SYSTEM COMPONENT YKNX-RELATED"/>
    <property type="match status" value="1"/>
</dbReference>
<keyword evidence="4" id="KW-0472">Membrane</keyword>